<comment type="similarity">
    <text evidence="1">Belongs to the serpin family.</text>
</comment>
<dbReference type="SMART" id="SM00093">
    <property type="entry name" value="SERPIN"/>
    <property type="match status" value="1"/>
</dbReference>
<comment type="caution">
    <text evidence="3">The sequence shown here is derived from an EMBL/GenBank/DDBJ whole genome shotgun (WGS) entry which is preliminary data.</text>
</comment>
<dbReference type="InterPro" id="IPR036186">
    <property type="entry name" value="Serpin_sf"/>
</dbReference>
<proteinExistence type="inferred from homology"/>
<dbReference type="PANTHER" id="PTHR11461:SF13">
    <property type="entry name" value="ANGIOTENSINOGEN"/>
    <property type="match status" value="1"/>
</dbReference>
<organism evidence="3 4">
    <name type="scientific">Crotalus adamanteus</name>
    <name type="common">Eastern diamondback rattlesnake</name>
    <dbReference type="NCBI Taxonomy" id="8729"/>
    <lineage>
        <taxon>Eukaryota</taxon>
        <taxon>Metazoa</taxon>
        <taxon>Chordata</taxon>
        <taxon>Craniata</taxon>
        <taxon>Vertebrata</taxon>
        <taxon>Euteleostomi</taxon>
        <taxon>Lepidosauria</taxon>
        <taxon>Squamata</taxon>
        <taxon>Bifurcata</taxon>
        <taxon>Unidentata</taxon>
        <taxon>Episquamata</taxon>
        <taxon>Toxicofera</taxon>
        <taxon>Serpentes</taxon>
        <taxon>Colubroidea</taxon>
        <taxon>Viperidae</taxon>
        <taxon>Crotalinae</taxon>
        <taxon>Crotalus</taxon>
    </lineage>
</organism>
<dbReference type="GO" id="GO:0005615">
    <property type="term" value="C:extracellular space"/>
    <property type="evidence" value="ECO:0007669"/>
    <property type="project" value="InterPro"/>
</dbReference>
<dbReference type="Proteomes" id="UP001474421">
    <property type="component" value="Unassembled WGS sequence"/>
</dbReference>
<feature type="domain" description="Serpin" evidence="2">
    <location>
        <begin position="1"/>
        <end position="299"/>
    </location>
</feature>
<dbReference type="InterPro" id="IPR023796">
    <property type="entry name" value="Serpin_dom"/>
</dbReference>
<dbReference type="SUPFAM" id="SSF56574">
    <property type="entry name" value="Serpins"/>
    <property type="match status" value="1"/>
</dbReference>
<dbReference type="Pfam" id="PF00079">
    <property type="entry name" value="Serpin"/>
    <property type="match status" value="1"/>
</dbReference>
<dbReference type="Gene3D" id="2.30.39.10">
    <property type="entry name" value="Alpha-1-antitrypsin, domain 1"/>
    <property type="match status" value="1"/>
</dbReference>
<gene>
    <name evidence="3" type="ORF">NXF25_002940</name>
</gene>
<dbReference type="AlphaFoldDB" id="A0AAW1CDA8"/>
<dbReference type="PANTHER" id="PTHR11461">
    <property type="entry name" value="SERINE PROTEASE INHIBITOR, SERPIN"/>
    <property type="match status" value="1"/>
</dbReference>
<sequence>MNTEEQCEVFAQGTEIHSCKELEEREQLVKMFVPLSIESHFTSTYEESLRNKNINFQVRAVDFTNPTEATKQVNAFVERKSRHRTKSLLADIDQETTLLLTTYTHFKAVINGASPLKESQEFWLDSHTKIFVPMMTVSGIFEHKSHPGFSIVKIPLNKSVFLLLLQPNSELPSDEDLYSLIPSLEWLEDLQSKQIHLTFPRVSFTSIYNLQELLVKLGMPNLLGKEANFRLLSSSNVTNVKIINQQLFELSPSEGDQVEAHTEEHASETLKITLNKPFHFAVCEKESDALIYFGQITNPLQET</sequence>
<evidence type="ECO:0000256" key="1">
    <source>
        <dbReference type="RuleBase" id="RU000411"/>
    </source>
</evidence>
<protein>
    <submittedName>
        <fullName evidence="3">Angiotensinogen</fullName>
    </submittedName>
</protein>
<evidence type="ECO:0000259" key="2">
    <source>
        <dbReference type="SMART" id="SM00093"/>
    </source>
</evidence>
<keyword evidence="4" id="KW-1185">Reference proteome</keyword>
<name>A0AAW1CDA8_CROAD</name>
<dbReference type="GO" id="GO:0004867">
    <property type="term" value="F:serine-type endopeptidase inhibitor activity"/>
    <property type="evidence" value="ECO:0007669"/>
    <property type="project" value="InterPro"/>
</dbReference>
<dbReference type="InterPro" id="IPR000215">
    <property type="entry name" value="Serpin_fam"/>
</dbReference>
<reference evidence="3 4" key="1">
    <citation type="journal article" date="2024" name="Proc. Natl. Acad. Sci. U.S.A.">
        <title>The genetic regulatory architecture and epigenomic basis for age-related changes in rattlesnake venom.</title>
        <authorList>
            <person name="Hogan M.P."/>
            <person name="Holding M.L."/>
            <person name="Nystrom G.S."/>
            <person name="Colston T.J."/>
            <person name="Bartlett D.A."/>
            <person name="Mason A.J."/>
            <person name="Ellsworth S.A."/>
            <person name="Rautsaw R.M."/>
            <person name="Lawrence K.C."/>
            <person name="Strickland J.L."/>
            <person name="He B."/>
            <person name="Fraser P."/>
            <person name="Margres M.J."/>
            <person name="Gilbert D.M."/>
            <person name="Gibbs H.L."/>
            <person name="Parkinson C.L."/>
            <person name="Rokyta D.R."/>
        </authorList>
    </citation>
    <scope>NUCLEOTIDE SEQUENCE [LARGE SCALE GENOMIC DNA]</scope>
    <source>
        <strain evidence="3">DRR0105</strain>
    </source>
</reference>
<dbReference type="GO" id="GO:0042981">
    <property type="term" value="P:regulation of apoptotic process"/>
    <property type="evidence" value="ECO:0007669"/>
    <property type="project" value="TreeGrafter"/>
</dbReference>
<dbReference type="Gene3D" id="3.30.497.10">
    <property type="entry name" value="Antithrombin, subunit I, domain 2"/>
    <property type="match status" value="1"/>
</dbReference>
<dbReference type="EMBL" id="JAOTOJ010000001">
    <property type="protein sequence ID" value="KAK9411765.1"/>
    <property type="molecule type" value="Genomic_DNA"/>
</dbReference>
<evidence type="ECO:0000313" key="3">
    <source>
        <dbReference type="EMBL" id="KAK9411765.1"/>
    </source>
</evidence>
<evidence type="ECO:0000313" key="4">
    <source>
        <dbReference type="Proteomes" id="UP001474421"/>
    </source>
</evidence>
<dbReference type="InterPro" id="IPR042185">
    <property type="entry name" value="Serpin_sf_2"/>
</dbReference>
<accession>A0AAW1CDA8</accession>
<dbReference type="InterPro" id="IPR042178">
    <property type="entry name" value="Serpin_sf_1"/>
</dbReference>